<comment type="caution">
    <text evidence="1">The sequence shown here is derived from an EMBL/GenBank/DDBJ whole genome shotgun (WGS) entry which is preliminary data.</text>
</comment>
<dbReference type="EMBL" id="JMKJ01000593">
    <property type="protein sequence ID" value="KGG50192.1"/>
    <property type="molecule type" value="Genomic_DNA"/>
</dbReference>
<keyword evidence="3" id="KW-1185">Reference proteome</keyword>
<dbReference type="SUPFAM" id="SSF48371">
    <property type="entry name" value="ARM repeat"/>
    <property type="match status" value="1"/>
</dbReference>
<dbReference type="GeneID" id="25260894"/>
<accession>A0A098VM65</accession>
<organism evidence="1 3">
    <name type="scientific">Mitosporidium daphniae</name>
    <dbReference type="NCBI Taxonomy" id="1485682"/>
    <lineage>
        <taxon>Eukaryota</taxon>
        <taxon>Fungi</taxon>
        <taxon>Fungi incertae sedis</taxon>
        <taxon>Microsporidia</taxon>
        <taxon>Mitosporidium</taxon>
    </lineage>
</organism>
<dbReference type="EMBL" id="JMKJ01000591">
    <property type="protein sequence ID" value="KGG50216.1"/>
    <property type="molecule type" value="Genomic_DNA"/>
</dbReference>
<name>A0A098VM65_9MICR</name>
<dbReference type="InterPro" id="IPR016024">
    <property type="entry name" value="ARM-type_fold"/>
</dbReference>
<dbReference type="Proteomes" id="UP000029725">
    <property type="component" value="Unassembled WGS sequence"/>
</dbReference>
<sequence length="422" mass="47226">MLIILSEADCHSLCSLDPVQRKMILDQLQHQISQAIPSYDGFILQRQDLFAFLAMLLADGVESALDLIFLLFSIFSNSFGADCDAINSFCYVLMPILSTMVLFEDDYIRSSLVNIYVKLAEFPLRSAALLFMLYRDLSELAVDRTIPTKIRLSIIFSLGNILNMLLEVNADRFVSTVSQSFSKQALDTSLSQETVLDDTLVFDDFLEPSEESFFEQKASSLSISASGSGRANHISPKKKNYSAGMTGIFLLLLEDQEVEVRKATLHVLFSLFGISTMESIDLMLLSTTSDLLCDESPLIVQLILDTLKEKRNVVPLPFQTIASVSILLHAIGLAPNARLICHDLLRRWRVQDTASLDSVVTNLLFCIEKKIDPMIFILETACHIGDLNFGIIKETPVWTRLLQVNPSYLAVEPSVLDPYCKK</sequence>
<protein>
    <submittedName>
        <fullName evidence="1">Uncharacterized protein</fullName>
    </submittedName>
</protein>
<dbReference type="GeneID" id="25260919"/>
<dbReference type="AlphaFoldDB" id="A0A098VM65"/>
<evidence type="ECO:0000313" key="3">
    <source>
        <dbReference type="Proteomes" id="UP000029725"/>
    </source>
</evidence>
<evidence type="ECO:0000313" key="2">
    <source>
        <dbReference type="EMBL" id="KGG50216.1"/>
    </source>
</evidence>
<reference evidence="1 3" key="1">
    <citation type="submission" date="2014-04" db="EMBL/GenBank/DDBJ databases">
        <title>A new species of microsporidia sheds light on the evolution of extreme parasitism.</title>
        <authorList>
            <person name="Haag K.L."/>
            <person name="James T.Y."/>
            <person name="Larsson R."/>
            <person name="Schaer T.M."/>
            <person name="Refardt D."/>
            <person name="Pombert J.-F."/>
            <person name="Ebert D."/>
        </authorList>
    </citation>
    <scope>NUCLEOTIDE SEQUENCE [LARGE SCALE GENOMIC DNA]</scope>
    <source>
        <strain evidence="1 3">UGP3</strain>
        <tissue evidence="1">Spores</tissue>
    </source>
</reference>
<dbReference type="RefSeq" id="XP_013236643.1">
    <property type="nucleotide sequence ID" value="XM_013381189.1"/>
</dbReference>
<gene>
    <name evidence="2" type="ORF">DI09_80p100</name>
    <name evidence="1" type="ORF">DI09_82p110</name>
</gene>
<proteinExistence type="predicted"/>
<dbReference type="RefSeq" id="XP_013236619.1">
    <property type="nucleotide sequence ID" value="XM_013381165.1"/>
</dbReference>
<dbReference type="HOGENOM" id="CLU_650671_0_0_1"/>
<evidence type="ECO:0000313" key="1">
    <source>
        <dbReference type="EMBL" id="KGG50192.1"/>
    </source>
</evidence>
<dbReference type="VEuPathDB" id="MicrosporidiaDB:DI09_80p100"/>
<dbReference type="VEuPathDB" id="MicrosporidiaDB:DI09_82p110"/>